<sequence>MNLENKKFLAVIAALISLLLASCKNSGSKPLIIWTDNAEIVSYVELFNATHEDISAFAVYKDEAARSLPPAKDELTPDLVVGSWLKNSATRKYFQPLDYLFQEKSLNRTLFYKQLLEYGQINDKQYLIPISFNLPAMIFSKKNEGFVESEHFLNLEQIRTFSTAFNKKNKNGTYTAMGYAPSWDTDFMYLVTKLYGAAYHEKGTSFIWNEKAMETSISEMRQWTIARNSSTSAEQNFQFRYLYMPGYKQVATTRCLFSYTTSDKLFTLTDAQITDLSFRWIEQDNKIPVEDNILTIGLYKKSEHSAQAEEFISWFMKTETQQLLIERTEKMKLDTENFGIAGGFSTLREVNEKFYPAFYRHLLGNMPPEQFITLPNILPYRWNSLKSNVIIPYLKDNTKTENSGAVQSLEERIAEWTKQFY</sequence>
<accession>F2NWL2</accession>
<dbReference type="KEGG" id="tsu:Tresu_2338"/>
<dbReference type="STRING" id="869209.Tresu_2338"/>
<dbReference type="SUPFAM" id="SSF53850">
    <property type="entry name" value="Periplasmic binding protein-like II"/>
    <property type="match status" value="1"/>
</dbReference>
<evidence type="ECO:0000313" key="1">
    <source>
        <dbReference type="EMBL" id="AEB15201.1"/>
    </source>
</evidence>
<reference evidence="1 2" key="1">
    <citation type="journal article" date="2011" name="Stand. Genomic Sci.">
        <title>Complete genome sequence of Treponema succinifaciens type strain (6091).</title>
        <authorList>
            <person name="Han C."/>
            <person name="Gronow S."/>
            <person name="Teshima H."/>
            <person name="Lapidus A."/>
            <person name="Nolan M."/>
            <person name="Lucas S."/>
            <person name="Hammon N."/>
            <person name="Deshpande S."/>
            <person name="Cheng J.F."/>
            <person name="Zeytun A."/>
            <person name="Tapia R."/>
            <person name="Goodwin L."/>
            <person name="Pitluck S."/>
            <person name="Liolios K."/>
            <person name="Pagani I."/>
            <person name="Ivanova N."/>
            <person name="Mavromatis K."/>
            <person name="Mikhailova N."/>
            <person name="Huntemann M."/>
            <person name="Pati A."/>
            <person name="Chen A."/>
            <person name="Palaniappan K."/>
            <person name="Land M."/>
            <person name="Hauser L."/>
            <person name="Brambilla E.M."/>
            <person name="Rohde M."/>
            <person name="Goker M."/>
            <person name="Woyke T."/>
            <person name="Bristow J."/>
            <person name="Eisen J.A."/>
            <person name="Markowitz V."/>
            <person name="Hugenholtz P."/>
            <person name="Kyrpides N.C."/>
            <person name="Klenk H.P."/>
            <person name="Detter J.C."/>
        </authorList>
    </citation>
    <scope>NUCLEOTIDE SEQUENCE [LARGE SCALE GENOMIC DNA]</scope>
    <source>
        <strain evidence="2">ATCC 33096 / DSM 2489 / 6091</strain>
    </source>
</reference>
<keyword evidence="1" id="KW-0449">Lipoprotein</keyword>
<gene>
    <name evidence="1" type="ordered locus">Tresu_2338</name>
</gene>
<protein>
    <submittedName>
        <fullName evidence="1">Lipoprotein</fullName>
    </submittedName>
</protein>
<dbReference type="eggNOG" id="COG1653">
    <property type="taxonomic scope" value="Bacteria"/>
</dbReference>
<organism evidence="1 2">
    <name type="scientific">Treponema succinifaciens (strain ATCC 33096 / DSM 2489 / 6091)</name>
    <dbReference type="NCBI Taxonomy" id="869209"/>
    <lineage>
        <taxon>Bacteria</taxon>
        <taxon>Pseudomonadati</taxon>
        <taxon>Spirochaetota</taxon>
        <taxon>Spirochaetia</taxon>
        <taxon>Spirochaetales</taxon>
        <taxon>Treponemataceae</taxon>
        <taxon>Treponema</taxon>
    </lineage>
</organism>
<name>F2NWL2_TRES6</name>
<dbReference type="Gene3D" id="3.40.190.10">
    <property type="entry name" value="Periplasmic binding protein-like II"/>
    <property type="match status" value="1"/>
</dbReference>
<dbReference type="PROSITE" id="PS51257">
    <property type="entry name" value="PROKAR_LIPOPROTEIN"/>
    <property type="match status" value="1"/>
</dbReference>
<dbReference type="HOGENOM" id="CLU_648813_0_0_12"/>
<dbReference type="AlphaFoldDB" id="F2NWL2"/>
<proteinExistence type="predicted"/>
<keyword evidence="2" id="KW-1185">Reference proteome</keyword>
<evidence type="ECO:0000313" key="2">
    <source>
        <dbReference type="Proteomes" id="UP000006852"/>
    </source>
</evidence>
<reference evidence="2" key="2">
    <citation type="submission" date="2011-04" db="EMBL/GenBank/DDBJ databases">
        <title>The complete genome of chromosome of Treponema succinifaciens DSM 2489.</title>
        <authorList>
            <person name="Lucas S."/>
            <person name="Copeland A."/>
            <person name="Lapidus A."/>
            <person name="Bruce D."/>
            <person name="Goodwin L."/>
            <person name="Pitluck S."/>
            <person name="Peters L."/>
            <person name="Kyrpides N."/>
            <person name="Mavromatis K."/>
            <person name="Ivanova N."/>
            <person name="Ovchinnikova G."/>
            <person name="Teshima H."/>
            <person name="Detter J.C."/>
            <person name="Tapia R."/>
            <person name="Han C."/>
            <person name="Land M."/>
            <person name="Hauser L."/>
            <person name="Markowitz V."/>
            <person name="Cheng J.-F."/>
            <person name="Hugenholtz P."/>
            <person name="Woyke T."/>
            <person name="Wu D."/>
            <person name="Gronow S."/>
            <person name="Wellnitz S."/>
            <person name="Brambilla E."/>
            <person name="Klenk H.-P."/>
            <person name="Eisen J.A."/>
        </authorList>
    </citation>
    <scope>NUCLEOTIDE SEQUENCE [LARGE SCALE GENOMIC DNA]</scope>
    <source>
        <strain evidence="2">ATCC 33096 / DSM 2489 / 6091</strain>
    </source>
</reference>
<dbReference type="Proteomes" id="UP000006852">
    <property type="component" value="Chromosome"/>
</dbReference>
<dbReference type="EMBL" id="CP002631">
    <property type="protein sequence ID" value="AEB15201.1"/>
    <property type="molecule type" value="Genomic_DNA"/>
</dbReference>